<sequence>MQKQIKSYGWLLRQKTKIFFRSNEFKTKMNYFKASVCAIIAGAILSFIIIGANASNPLLFFSYVFRLAFHPLLKDQTLTYWAIYIVAGLAVAVGFKAGLFNIGVPGQMLLAGSMTIVLGLKNPAISQGAGVVGALLISILVGAALAAIAGALKAYFNIHEVVSTIMLNWIVWYVMKWMFMNPAHGMWNSNHNSTIDIVTAAPNFNLTLNGQTWIIPFIIAMLLLLTAIFIMNYTVLGFRIKAVGKSRNASLYAGTNVRAYMIVSMALSGGLAGVLGMLYYMTQSTVLQFTTDALPVVGFDAIAVALVAFTNGVAILPIALLWGIIKTAALQATQLPDFQMSKQMGQLIFGIIIYMTAISALFIYFKPIFWISRWWNIRHHVDWKQEYDEYKQQIKTYQRQIKTINKRYRVKIHELKQQGDKELIKAYREEINDELTLYAGKITTLKTEMRFFTNSKYKEAAKIGQRGIETKYDLAVFIALGSAMDHFVQVKNEYLLKKQQASFLKRNYVQTVKKCKGQTKQKLSQLYGLPKKDLYARLVQLQTQYGDLILKQEDAIKKLRESYYPVFDEIQQKYLTDFKTLQSKEKVVTKQLNQEIKKLKHQQWKEMCQFKITNYQTRKEIKHELKAIDVKLKNDPGIQKEVMMLKKDLTIQLTTMKQQFDVENKVVKEKHRTNLPQWRNELNQKLNTIIKAVGEDNKILKTEYLRQKSVYHKSAQEGGKN</sequence>
<dbReference type="Pfam" id="PF02653">
    <property type="entry name" value="BPD_transp_2"/>
    <property type="match status" value="1"/>
</dbReference>
<dbReference type="GO" id="GO:0005886">
    <property type="term" value="C:plasma membrane"/>
    <property type="evidence" value="ECO:0007669"/>
    <property type="project" value="UniProtKB-SubCell"/>
</dbReference>
<dbReference type="PANTHER" id="PTHR47089:SF1">
    <property type="entry name" value="GUANOSINE ABC TRANSPORTER PERMEASE PROTEIN NUPP"/>
    <property type="match status" value="1"/>
</dbReference>
<feature type="transmembrane region" description="Helical" evidence="7">
    <location>
        <begin position="80"/>
        <end position="104"/>
    </location>
</feature>
<dbReference type="InterPro" id="IPR001851">
    <property type="entry name" value="ABC_transp_permease"/>
</dbReference>
<name>A0A2P6FG11_9MOLU</name>
<keyword evidence="4 7" id="KW-1133">Transmembrane helix</keyword>
<feature type="transmembrane region" description="Helical" evidence="7">
    <location>
        <begin position="161"/>
        <end position="179"/>
    </location>
</feature>
<feature type="transmembrane region" description="Helical" evidence="7">
    <location>
        <begin position="259"/>
        <end position="281"/>
    </location>
</feature>
<dbReference type="GO" id="GO:0022857">
    <property type="term" value="F:transmembrane transporter activity"/>
    <property type="evidence" value="ECO:0007669"/>
    <property type="project" value="InterPro"/>
</dbReference>
<evidence type="ECO:0000313" key="8">
    <source>
        <dbReference type="EMBL" id="PQM32395.1"/>
    </source>
</evidence>
<dbReference type="PANTHER" id="PTHR47089">
    <property type="entry name" value="ABC TRANSPORTER, PERMEASE PROTEIN"/>
    <property type="match status" value="1"/>
</dbReference>
<evidence type="ECO:0000313" key="9">
    <source>
        <dbReference type="Proteomes" id="UP000031565"/>
    </source>
</evidence>
<comment type="subcellular location">
    <subcellularLocation>
        <location evidence="1">Cell membrane</location>
        <topology evidence="1">Multi-pass membrane protein</topology>
    </subcellularLocation>
</comment>
<keyword evidence="3 7" id="KW-0812">Transmembrane</keyword>
<reference evidence="8 9" key="1">
    <citation type="journal article" date="2015" name="MBio">
        <title>Genome sequence of the Drosophila melanogaster male-killing Spiroplasma strain MSRO endosymbiont.</title>
        <authorList>
            <person name="Paredes J.C."/>
            <person name="Herren J.K."/>
            <person name="Schupfer F."/>
            <person name="Marin R."/>
            <person name="Claverol S."/>
            <person name="Kuo C.H."/>
            <person name="Lemaitre B."/>
            <person name="Beven L."/>
        </authorList>
    </citation>
    <scope>NUCLEOTIDE SEQUENCE [LARGE SCALE GENOMIC DNA]</scope>
    <source>
        <strain evidence="8 9">MSRO</strain>
    </source>
</reference>
<evidence type="ECO:0000256" key="1">
    <source>
        <dbReference type="ARBA" id="ARBA00004651"/>
    </source>
</evidence>
<gene>
    <name evidence="8" type="ORF">SMSRO_SF023110</name>
</gene>
<evidence type="ECO:0000256" key="3">
    <source>
        <dbReference type="ARBA" id="ARBA00022692"/>
    </source>
</evidence>
<protein>
    <submittedName>
        <fullName evidence="8">Branched-chain amino acid transport system / permease component</fullName>
    </submittedName>
</protein>
<feature type="transmembrane region" description="Helical" evidence="7">
    <location>
        <begin position="301"/>
        <end position="325"/>
    </location>
</feature>
<proteinExistence type="predicted"/>
<feature type="transmembrane region" description="Helical" evidence="7">
    <location>
        <begin position="124"/>
        <end position="149"/>
    </location>
</feature>
<feature type="transmembrane region" description="Helical" evidence="7">
    <location>
        <begin position="213"/>
        <end position="238"/>
    </location>
</feature>
<dbReference type="Proteomes" id="UP000031565">
    <property type="component" value="Unassembled WGS sequence"/>
</dbReference>
<keyword evidence="6" id="KW-0175">Coiled coil</keyword>
<dbReference type="EMBL" id="JTLV02000001">
    <property type="protein sequence ID" value="PQM32395.1"/>
    <property type="molecule type" value="Genomic_DNA"/>
</dbReference>
<keyword evidence="9" id="KW-1185">Reference proteome</keyword>
<feature type="coiled-coil region" evidence="6">
    <location>
        <begin position="380"/>
        <end position="407"/>
    </location>
</feature>
<organism evidence="8 9">
    <name type="scientific">Spiroplasma poulsonii</name>
    <dbReference type="NCBI Taxonomy" id="2138"/>
    <lineage>
        <taxon>Bacteria</taxon>
        <taxon>Bacillati</taxon>
        <taxon>Mycoplasmatota</taxon>
        <taxon>Mollicutes</taxon>
        <taxon>Entomoplasmatales</taxon>
        <taxon>Spiroplasmataceae</taxon>
        <taxon>Spiroplasma</taxon>
    </lineage>
</organism>
<dbReference type="RefSeq" id="WP_040094460.1">
    <property type="nucleotide sequence ID" value="NZ_CM020866.1"/>
</dbReference>
<accession>A0A2P6FG11</accession>
<evidence type="ECO:0000256" key="4">
    <source>
        <dbReference type="ARBA" id="ARBA00022989"/>
    </source>
</evidence>
<evidence type="ECO:0000256" key="2">
    <source>
        <dbReference type="ARBA" id="ARBA00022475"/>
    </source>
</evidence>
<evidence type="ECO:0000256" key="5">
    <source>
        <dbReference type="ARBA" id="ARBA00023136"/>
    </source>
</evidence>
<dbReference type="AlphaFoldDB" id="A0A2P6FG11"/>
<keyword evidence="5 7" id="KW-0472">Membrane</keyword>
<feature type="transmembrane region" description="Helical" evidence="7">
    <location>
        <begin position="31"/>
        <end position="50"/>
    </location>
</feature>
<comment type="caution">
    <text evidence="8">The sequence shown here is derived from an EMBL/GenBank/DDBJ whole genome shotgun (WGS) entry which is preliminary data.</text>
</comment>
<evidence type="ECO:0000256" key="7">
    <source>
        <dbReference type="SAM" id="Phobius"/>
    </source>
</evidence>
<dbReference type="CDD" id="cd06580">
    <property type="entry name" value="TM_PBP1_transp_TpRbsC_like"/>
    <property type="match status" value="1"/>
</dbReference>
<feature type="transmembrane region" description="Helical" evidence="7">
    <location>
        <begin position="346"/>
        <end position="365"/>
    </location>
</feature>
<dbReference type="OrthoDB" id="45037at2"/>
<evidence type="ECO:0000256" key="6">
    <source>
        <dbReference type="SAM" id="Coils"/>
    </source>
</evidence>
<dbReference type="STRING" id="2138.SMSRO_v1c21030"/>
<keyword evidence="2" id="KW-1003">Cell membrane</keyword>